<dbReference type="Proteomes" id="UP000176868">
    <property type="component" value="Unassembled WGS sequence"/>
</dbReference>
<feature type="transmembrane region" description="Helical" evidence="1">
    <location>
        <begin position="20"/>
        <end position="38"/>
    </location>
</feature>
<keyword evidence="1" id="KW-0812">Transmembrane</keyword>
<evidence type="ECO:0000256" key="1">
    <source>
        <dbReference type="SAM" id="Phobius"/>
    </source>
</evidence>
<keyword evidence="1" id="KW-1133">Transmembrane helix</keyword>
<evidence type="ECO:0000313" key="3">
    <source>
        <dbReference type="Proteomes" id="UP000176868"/>
    </source>
</evidence>
<dbReference type="InterPro" id="IPR043993">
    <property type="entry name" value="T4SS_pilin"/>
</dbReference>
<proteinExistence type="predicted"/>
<dbReference type="Pfam" id="PF18895">
    <property type="entry name" value="T4SS_pilin"/>
    <property type="match status" value="1"/>
</dbReference>
<evidence type="ECO:0000313" key="2">
    <source>
        <dbReference type="EMBL" id="OHB17897.1"/>
    </source>
</evidence>
<protein>
    <submittedName>
        <fullName evidence="2">Uncharacterized protein</fullName>
    </submittedName>
</protein>
<organism evidence="2 3">
    <name type="scientific">Candidatus Zambryskibacteria bacterium RIFOXYD2_FULL_43_10</name>
    <dbReference type="NCBI Taxonomy" id="1802782"/>
    <lineage>
        <taxon>Bacteria</taxon>
        <taxon>Candidatus Zambryskiibacteriota</taxon>
    </lineage>
</organism>
<dbReference type="STRING" id="1802782.A2544_01395"/>
<accession>A0A1G2V8F2</accession>
<sequence length="95" mass="10636">MTTPSNFKELADILIDLIRTALPVITGLALMVFFWGLAKFIFRLGGDEKAVEEGKKLMLWGLIALFILLSFMGILAFLYRDFGFGRPFGPPLLPI</sequence>
<reference evidence="2 3" key="1">
    <citation type="journal article" date="2016" name="Nat. Commun.">
        <title>Thousands of microbial genomes shed light on interconnected biogeochemical processes in an aquifer system.</title>
        <authorList>
            <person name="Anantharaman K."/>
            <person name="Brown C.T."/>
            <person name="Hug L.A."/>
            <person name="Sharon I."/>
            <person name="Castelle C.J."/>
            <person name="Probst A.J."/>
            <person name="Thomas B.C."/>
            <person name="Singh A."/>
            <person name="Wilkins M.J."/>
            <person name="Karaoz U."/>
            <person name="Brodie E.L."/>
            <person name="Williams K.H."/>
            <person name="Hubbard S.S."/>
            <person name="Banfield J.F."/>
        </authorList>
    </citation>
    <scope>NUCLEOTIDE SEQUENCE [LARGE SCALE GENOMIC DNA]</scope>
</reference>
<keyword evidence="1" id="KW-0472">Membrane</keyword>
<dbReference type="AlphaFoldDB" id="A0A1G2V8F2"/>
<gene>
    <name evidence="2" type="ORF">A2544_01395</name>
</gene>
<feature type="transmembrane region" description="Helical" evidence="1">
    <location>
        <begin position="59"/>
        <end position="79"/>
    </location>
</feature>
<comment type="caution">
    <text evidence="2">The sequence shown here is derived from an EMBL/GenBank/DDBJ whole genome shotgun (WGS) entry which is preliminary data.</text>
</comment>
<name>A0A1G2V8F2_9BACT</name>
<dbReference type="EMBL" id="MHWZ01000011">
    <property type="protein sequence ID" value="OHB17897.1"/>
    <property type="molecule type" value="Genomic_DNA"/>
</dbReference>